<feature type="signal peptide" evidence="2">
    <location>
        <begin position="1"/>
        <end position="23"/>
    </location>
</feature>
<keyword evidence="1" id="KW-0812">Transmembrane</keyword>
<keyword evidence="1" id="KW-0472">Membrane</keyword>
<dbReference type="Gene3D" id="2.60.120.260">
    <property type="entry name" value="Galactose-binding domain-like"/>
    <property type="match status" value="1"/>
</dbReference>
<proteinExistence type="predicted"/>
<feature type="transmembrane region" description="Helical" evidence="1">
    <location>
        <begin position="388"/>
        <end position="406"/>
    </location>
</feature>
<evidence type="ECO:0000313" key="3">
    <source>
        <dbReference type="EMBL" id="TCD11096.1"/>
    </source>
</evidence>
<dbReference type="Pfam" id="PF13163">
    <property type="entry name" value="DUF3999"/>
    <property type="match status" value="1"/>
</dbReference>
<comment type="caution">
    <text evidence="3">The sequence shown here is derived from an EMBL/GenBank/DDBJ whole genome shotgun (WGS) entry which is preliminary data.</text>
</comment>
<dbReference type="InterPro" id="IPR025060">
    <property type="entry name" value="DUF3999"/>
</dbReference>
<keyword evidence="2" id="KW-0732">Signal</keyword>
<gene>
    <name evidence="3" type="ORF">EZ449_06275</name>
</gene>
<keyword evidence="1" id="KW-1133">Transmembrane helix</keyword>
<feature type="chain" id="PRO_5020755700" evidence="2">
    <location>
        <begin position="24"/>
        <end position="411"/>
    </location>
</feature>
<reference evidence="3 4" key="1">
    <citation type="submission" date="2019-02" db="EMBL/GenBank/DDBJ databases">
        <title>Pedobacter sp. RP-3-11 sp. nov., isolated from Arctic soil.</title>
        <authorList>
            <person name="Dahal R.H."/>
        </authorList>
    </citation>
    <scope>NUCLEOTIDE SEQUENCE [LARGE SCALE GENOMIC DNA]</scope>
    <source>
        <strain evidence="3 4">RP-3-11</strain>
    </source>
</reference>
<evidence type="ECO:0000256" key="2">
    <source>
        <dbReference type="SAM" id="SignalP"/>
    </source>
</evidence>
<dbReference type="SUPFAM" id="SSF49785">
    <property type="entry name" value="Galactose-binding domain-like"/>
    <property type="match status" value="1"/>
</dbReference>
<name>A0A4R0P5K7_9SPHI</name>
<sequence length="411" mass="47635">MMMLKLKINLLLLLLLSIAIAKAQTNTYKFKRDITGVNSVWHSMKLPDQLYKNANAGFEDLRIFGINGKDTIEVPYLLKQRAYKVNTKESAFKRINQSSNPNGYYYTFQSDATNTINQINLSFKQGNFDWQVTLEGSNDNQTWFSILKDYRILSIKNDDTDYQFTKLSFPDSKYQYFRVALKSPVQPELLEAKISKTDTIKGTYQDVKYKTFDIKNDATIKETVIDVVLENPVPLSYLKLNAQSDFDFYRSIKIEYVTDSFKTDKGIQYNYANLYEGTISSLEKPEYHFENTITSRLKITVQNNDNKPLRLSGLELKGNVYEIIARFDNPKYTYALYYGNEKATSPSYEIEKFESKIPADLTSVTIGHEQHNPAYSIIAEKPLFENKAWLWVLMAVIIALLGWFSFKMLRN</sequence>
<dbReference type="AlphaFoldDB" id="A0A4R0P5K7"/>
<keyword evidence="4" id="KW-1185">Reference proteome</keyword>
<dbReference type="InterPro" id="IPR008979">
    <property type="entry name" value="Galactose-bd-like_sf"/>
</dbReference>
<dbReference type="OrthoDB" id="994644at2"/>
<accession>A0A4R0P5K7</accession>
<evidence type="ECO:0000256" key="1">
    <source>
        <dbReference type="SAM" id="Phobius"/>
    </source>
</evidence>
<organism evidence="3 4">
    <name type="scientific">Pedobacter frigidisoli</name>
    <dbReference type="NCBI Taxonomy" id="2530455"/>
    <lineage>
        <taxon>Bacteria</taxon>
        <taxon>Pseudomonadati</taxon>
        <taxon>Bacteroidota</taxon>
        <taxon>Sphingobacteriia</taxon>
        <taxon>Sphingobacteriales</taxon>
        <taxon>Sphingobacteriaceae</taxon>
        <taxon>Pedobacter</taxon>
    </lineage>
</organism>
<evidence type="ECO:0000313" key="4">
    <source>
        <dbReference type="Proteomes" id="UP000291485"/>
    </source>
</evidence>
<dbReference type="Proteomes" id="UP000291485">
    <property type="component" value="Unassembled WGS sequence"/>
</dbReference>
<dbReference type="EMBL" id="SJSN01000004">
    <property type="protein sequence ID" value="TCD11096.1"/>
    <property type="molecule type" value="Genomic_DNA"/>
</dbReference>
<protein>
    <submittedName>
        <fullName evidence="3">DUF3999 family protein</fullName>
    </submittedName>
</protein>